<sequence>MTDAGASRAQASDFIRVEMNAMGQPGTRPEPADAVQIIHGAQAETLQAEVFFVEGFGEMGVQAHVELVGQFRTGRHDLWGNGKRRAGRQGNLDLRAIATFVVFGDQALAVGENHFTLLHGLLRRQPAVGFTQTHRAAGEHRAHAQFAHALDLYINGVFQTFGEQVVVIGRGGAARQQQLGQSDFARQCQFLRGQSSPDRIQGFQPGE</sequence>
<evidence type="ECO:0000313" key="2">
    <source>
        <dbReference type="Proteomes" id="UP000379480"/>
    </source>
</evidence>
<dbReference type="Proteomes" id="UP000379480">
    <property type="component" value="Unassembled WGS sequence"/>
</dbReference>
<dbReference type="EMBL" id="CABVHY010000066">
    <property type="protein sequence ID" value="VVO45018.1"/>
    <property type="molecule type" value="Genomic_DNA"/>
</dbReference>
<gene>
    <name evidence="1" type="ORF">PS723_06491</name>
</gene>
<reference evidence="1 2" key="1">
    <citation type="submission" date="2019-09" db="EMBL/GenBank/DDBJ databases">
        <authorList>
            <person name="Chandra G."/>
            <person name="Truman W A."/>
        </authorList>
    </citation>
    <scope>NUCLEOTIDE SEQUENCE [LARGE SCALE GENOMIC DNA]</scope>
    <source>
        <strain evidence="1">PS723</strain>
    </source>
</reference>
<dbReference type="AlphaFoldDB" id="A0A5E7G007"/>
<accession>A0A5E7G007</accession>
<evidence type="ECO:0000313" key="1">
    <source>
        <dbReference type="EMBL" id="VVO45018.1"/>
    </source>
</evidence>
<proteinExistence type="predicted"/>
<protein>
    <submittedName>
        <fullName evidence="1">Uncharacterized protein</fullName>
    </submittedName>
</protein>
<name>A0A5E7G007_PSEFL</name>
<organism evidence="1 2">
    <name type="scientific">Pseudomonas fluorescens</name>
    <dbReference type="NCBI Taxonomy" id="294"/>
    <lineage>
        <taxon>Bacteria</taxon>
        <taxon>Pseudomonadati</taxon>
        <taxon>Pseudomonadota</taxon>
        <taxon>Gammaproteobacteria</taxon>
        <taxon>Pseudomonadales</taxon>
        <taxon>Pseudomonadaceae</taxon>
        <taxon>Pseudomonas</taxon>
    </lineage>
</organism>